<gene>
    <name evidence="4" type="ORF">AYBTSS11_LOCUS23258</name>
</gene>
<dbReference type="Gene3D" id="1.25.40.10">
    <property type="entry name" value="Tetratricopeptide repeat domain"/>
    <property type="match status" value="1"/>
</dbReference>
<name>A0AA86VUE3_9FABA</name>
<dbReference type="PANTHER" id="PTHR15696:SF35">
    <property type="entry name" value="NONSENSE-MEDIATED MRNA DECAY FACTOR SMG7"/>
    <property type="match status" value="1"/>
</dbReference>
<dbReference type="EMBL" id="OY731405">
    <property type="protein sequence ID" value="CAJ1971259.1"/>
    <property type="molecule type" value="Genomic_DNA"/>
</dbReference>
<dbReference type="GO" id="GO:0005697">
    <property type="term" value="C:telomerase holoenzyme complex"/>
    <property type="evidence" value="ECO:0007669"/>
    <property type="project" value="TreeGrafter"/>
</dbReference>
<organism evidence="4 5">
    <name type="scientific">Sphenostylis stenocarpa</name>
    <dbReference type="NCBI Taxonomy" id="92480"/>
    <lineage>
        <taxon>Eukaryota</taxon>
        <taxon>Viridiplantae</taxon>
        <taxon>Streptophyta</taxon>
        <taxon>Embryophyta</taxon>
        <taxon>Tracheophyta</taxon>
        <taxon>Spermatophyta</taxon>
        <taxon>Magnoliopsida</taxon>
        <taxon>eudicotyledons</taxon>
        <taxon>Gunneridae</taxon>
        <taxon>Pentapetalae</taxon>
        <taxon>rosids</taxon>
        <taxon>fabids</taxon>
        <taxon>Fabales</taxon>
        <taxon>Fabaceae</taxon>
        <taxon>Papilionoideae</taxon>
        <taxon>50 kb inversion clade</taxon>
        <taxon>NPAAA clade</taxon>
        <taxon>indigoferoid/millettioid clade</taxon>
        <taxon>Phaseoleae</taxon>
        <taxon>Sphenostylis</taxon>
    </lineage>
</organism>
<sequence length="1145" mass="127896">MSVTKLMKTSYVVHAIAMKLNTKSKREIPKKRTFGIRKLRLSKCPSEVKRTEALGSHIFDTVGNSRVTGDGAVARRQSEEMVTGSGEIHPLHGKRKPRIEEIKRDALSLYDLYHTTTSTTPPFLSLSHAHNTTAIHQHFPSDRFFDPLPQLSTLTSCLDFVFDEVELSLSCDKLNEALFFLSLVNIVVMDKVSAPSTWERAHHLYEKNLELENKRRRSAQAQVPSDPNAWQQIRENYEAIILEDHDFSEKHNIEYALWQLHYKRIEEMRAYFNAAHTSVSSKSSLGGKGPVRPDRITKIRLQFKTFLSEATGFYHDLIMNIRAKYGLPLGYFEDSENKIVMEKDGKKSSKMTKGLISCHRCLIYLGDLARYKGLYGGGDSKKREYAAASSYYLQAASIWPSSGNPHHQLALLASYNEDELTTVYCYFRSLAVDSPFSTARDNLILAFEKNRQSYSKLSGDVKAHAVNGRGNGDAKLVTRDTGAETCHRKEGTSNIQDTYKSFCTHYVRLNGILFTRTSLETFAEVLSFVIADLSELLTSGQDEELNFGMDTLKNKLAIIRIVSMIIFTVHNVKNESEGQTYAEIVQHAVLLQNAFTATFELMSLVVEKGMQLRDPSCSYLLPGILVFIEWLACHPDIAAGNDEDNQSTVRSKFWNHCLSFLNKLLSVWPMCEDEEETCFNNMSRYEAEETENRLALWEDFELRGFLPILPAQTILEFSRKNSLVSDSEKERKARVKRILAAGKALANVVRVDQKMICFDSKRKKFLVGVQPQISDDFVVSSLSGSPSADVFFIDNTVAGKENVGIGCPDHNQYIEGEDDDEVIVFKPLVAEKQADLVVASSRVPHEGLESVPRASLGDIKFNDNSTSSPLNDANHQVSLPPSVSTMGPQHILPVQPHSFRQLEEEIANSLKGLRFLENGHVMKPDLPFKEAVAVSDRPALAVPTQQSVSDGTSMFYAHDLTKAEDFAISFKVDANASTGTFADNSVVKISSTLQAGLKKSPCSRPSRHLGPPPGFSHVPLKHGIEPIVSGSISGNPIMDDYSWLDGYQLPASNKGLCPNGPLTYSQSNSHQVGNNGLSGTVSFPYNGKQTPSLQVEKQNGWQDLQTCELLKAHQNQQLQPQVLTKGNQHFTPLPEQFQGQSIMLE</sequence>
<evidence type="ECO:0000313" key="5">
    <source>
        <dbReference type="Proteomes" id="UP001189624"/>
    </source>
</evidence>
<dbReference type="InterPro" id="IPR019458">
    <property type="entry name" value="Est1-like_N"/>
</dbReference>
<keyword evidence="1" id="KW-0677">Repeat</keyword>
<dbReference type="FunFam" id="1.25.40.10:FF:000225">
    <property type="entry name" value="Protein SMG7"/>
    <property type="match status" value="1"/>
</dbReference>
<dbReference type="GO" id="GO:0000184">
    <property type="term" value="P:nuclear-transcribed mRNA catabolic process, nonsense-mediated decay"/>
    <property type="evidence" value="ECO:0007669"/>
    <property type="project" value="TreeGrafter"/>
</dbReference>
<dbReference type="Pfam" id="PF10374">
    <property type="entry name" value="EST1"/>
    <property type="match status" value="1"/>
</dbReference>
<evidence type="ECO:0000259" key="2">
    <source>
        <dbReference type="Pfam" id="PF10373"/>
    </source>
</evidence>
<dbReference type="Gramene" id="rna-AYBTSS11_LOCUS23258">
    <property type="protein sequence ID" value="CAJ1971259.1"/>
    <property type="gene ID" value="gene-AYBTSS11_LOCUS23258"/>
</dbReference>
<keyword evidence="5" id="KW-1185">Reference proteome</keyword>
<dbReference type="Pfam" id="PF10373">
    <property type="entry name" value="EST1_DNA_bind"/>
    <property type="match status" value="1"/>
</dbReference>
<accession>A0AA86VUE3</accession>
<evidence type="ECO:0000313" key="4">
    <source>
        <dbReference type="EMBL" id="CAJ1971259.1"/>
    </source>
</evidence>
<dbReference type="GO" id="GO:0070034">
    <property type="term" value="F:telomerase RNA binding"/>
    <property type="evidence" value="ECO:0007669"/>
    <property type="project" value="TreeGrafter"/>
</dbReference>
<evidence type="ECO:0000259" key="3">
    <source>
        <dbReference type="Pfam" id="PF10374"/>
    </source>
</evidence>
<dbReference type="PANTHER" id="PTHR15696">
    <property type="entry name" value="SMG-7 SUPPRESSOR WITH MORPHOLOGICAL EFFECT ON GENITALIA PROTEIN 7"/>
    <property type="match status" value="1"/>
</dbReference>
<dbReference type="InterPro" id="IPR011990">
    <property type="entry name" value="TPR-like_helical_dom_sf"/>
</dbReference>
<dbReference type="InterPro" id="IPR018834">
    <property type="entry name" value="DNA/RNA-bd_Est1-type"/>
</dbReference>
<feature type="domain" description="DNA/RNA-binding" evidence="2">
    <location>
        <begin position="388"/>
        <end position="710"/>
    </location>
</feature>
<dbReference type="GO" id="GO:0042162">
    <property type="term" value="F:telomeric DNA binding"/>
    <property type="evidence" value="ECO:0007669"/>
    <property type="project" value="TreeGrafter"/>
</dbReference>
<protein>
    <recommendedName>
        <fullName evidence="6">Protein SMG7</fullName>
    </recommendedName>
</protein>
<dbReference type="SUPFAM" id="SSF48452">
    <property type="entry name" value="TPR-like"/>
    <property type="match status" value="1"/>
</dbReference>
<proteinExistence type="predicted"/>
<feature type="domain" description="Telomerase activating protein Est1-like N-terminal" evidence="3">
    <location>
        <begin position="253"/>
        <end position="375"/>
    </location>
</feature>
<evidence type="ECO:0008006" key="6">
    <source>
        <dbReference type="Google" id="ProtNLM"/>
    </source>
</evidence>
<reference evidence="4" key="1">
    <citation type="submission" date="2023-10" db="EMBL/GenBank/DDBJ databases">
        <authorList>
            <person name="Domelevo Entfellner J.-B."/>
        </authorList>
    </citation>
    <scope>NUCLEOTIDE SEQUENCE</scope>
</reference>
<evidence type="ECO:0000256" key="1">
    <source>
        <dbReference type="ARBA" id="ARBA00022737"/>
    </source>
</evidence>
<dbReference type="Proteomes" id="UP001189624">
    <property type="component" value="Chromosome 8"/>
</dbReference>
<dbReference type="InterPro" id="IPR045153">
    <property type="entry name" value="Est1/Ebs1-like"/>
</dbReference>
<dbReference type="AlphaFoldDB" id="A0AA86VUE3"/>